<evidence type="ECO:0000256" key="1">
    <source>
        <dbReference type="SAM" id="MobiDB-lite"/>
    </source>
</evidence>
<feature type="compositionally biased region" description="Acidic residues" evidence="1">
    <location>
        <begin position="201"/>
        <end position="213"/>
    </location>
</feature>
<evidence type="ECO:0000313" key="2">
    <source>
        <dbReference type="EMBL" id="MCF0059897.1"/>
    </source>
</evidence>
<comment type="caution">
    <text evidence="2">The sequence shown here is derived from an EMBL/GenBank/DDBJ whole genome shotgun (WGS) entry which is preliminary data.</text>
</comment>
<dbReference type="EMBL" id="JAJTTC010000001">
    <property type="protein sequence ID" value="MCF0059897.1"/>
    <property type="molecule type" value="Genomic_DNA"/>
</dbReference>
<dbReference type="AlphaFoldDB" id="A0A9X1PEZ7"/>
<evidence type="ECO:0008006" key="4">
    <source>
        <dbReference type="Google" id="ProtNLM"/>
    </source>
</evidence>
<reference evidence="2" key="1">
    <citation type="submission" date="2021-12" db="EMBL/GenBank/DDBJ databases">
        <title>Novel species in genus Dyadobacter.</title>
        <authorList>
            <person name="Ma C."/>
        </authorList>
    </citation>
    <scope>NUCLEOTIDE SEQUENCE</scope>
    <source>
        <strain evidence="2">LJ419</strain>
    </source>
</reference>
<protein>
    <recommendedName>
        <fullName evidence="4">Phage protein</fullName>
    </recommendedName>
</protein>
<dbReference type="NCBIfam" id="NF046043">
    <property type="entry name" value="rep_init_NGO0469"/>
    <property type="match status" value="1"/>
</dbReference>
<dbReference type="Proteomes" id="UP001139000">
    <property type="component" value="Unassembled WGS sequence"/>
</dbReference>
<dbReference type="InterPro" id="IPR059222">
    <property type="entry name" value="NGO0469-like"/>
</dbReference>
<proteinExistence type="predicted"/>
<evidence type="ECO:0000313" key="3">
    <source>
        <dbReference type="Proteomes" id="UP001139000"/>
    </source>
</evidence>
<organism evidence="2 3">
    <name type="scientific">Dyadobacter chenwenxiniae</name>
    <dbReference type="NCBI Taxonomy" id="2906456"/>
    <lineage>
        <taxon>Bacteria</taxon>
        <taxon>Pseudomonadati</taxon>
        <taxon>Bacteroidota</taxon>
        <taxon>Cytophagia</taxon>
        <taxon>Cytophagales</taxon>
        <taxon>Spirosomataceae</taxon>
        <taxon>Dyadobacter</taxon>
    </lineage>
</organism>
<name>A0A9X1PEZ7_9BACT</name>
<gene>
    <name evidence="2" type="ORF">LXM26_00220</name>
</gene>
<sequence>MGIIAKSNGQDFENELLPAGSHVALCYAMVDLGTQETEFNGEKSKKRQVRVVWELSDEKKVFDETRGEEPMIAGKNFTLSMHEKAGLRKFMENWRGLKYTEQQAEAVDITTMLGKACLLSISHGTNEKSGKEYAQINSASLLPKSMPKPTPHNKPYFFSLDEFEQEVYDKLPKWLQEKIALSEEYKAIAGSQGKQEKEPVMAEEESDDSDLPF</sequence>
<dbReference type="RefSeq" id="WP_234652152.1">
    <property type="nucleotide sequence ID" value="NZ_CP094997.1"/>
</dbReference>
<keyword evidence="3" id="KW-1185">Reference proteome</keyword>
<accession>A0A9X1PEZ7</accession>
<feature type="region of interest" description="Disordered" evidence="1">
    <location>
        <begin position="188"/>
        <end position="213"/>
    </location>
</feature>